<dbReference type="PROSITE" id="PS50949">
    <property type="entry name" value="HTH_GNTR"/>
    <property type="match status" value="1"/>
</dbReference>
<dbReference type="GO" id="GO:0003700">
    <property type="term" value="F:DNA-binding transcription factor activity"/>
    <property type="evidence" value="ECO:0007669"/>
    <property type="project" value="InterPro"/>
</dbReference>
<dbReference type="InterPro" id="IPR000524">
    <property type="entry name" value="Tscrpt_reg_HTH_GntR"/>
</dbReference>
<dbReference type="Proteomes" id="UP000004846">
    <property type="component" value="Unassembled WGS sequence"/>
</dbReference>
<dbReference type="AlphaFoldDB" id="A0A125W3I8"/>
<dbReference type="EMBL" id="AEBR01000085">
    <property type="protein sequence ID" value="EFM81959.1"/>
    <property type="molecule type" value="Genomic_DNA"/>
</dbReference>
<evidence type="ECO:0000313" key="6">
    <source>
        <dbReference type="Proteomes" id="UP000004846"/>
    </source>
</evidence>
<dbReference type="Pfam" id="PF00392">
    <property type="entry name" value="GntR"/>
    <property type="match status" value="1"/>
</dbReference>
<accession>A0A125W3I8</accession>
<sequence>MRRKSVLYLEVADQIKEDILSGKYPVGTFLPTETELEEMFNVSKITIRRAIEMLATEEFVEKKSGRGTTVLSNRPYNKLSKAGTFTEFLNESGQKVTKKVLQVENLTLSKEMPAYQFLGEEVVHLSRLYLIDEQPYIYFNYYLPAAMKDVSLTEYKEESLYRLMDRHAIEIYKFEDRFEVATLTEAEQKMLQTTETTGLKRIRRSLSPTGRCVEYSEAIYNTKIHPYVIEYEA</sequence>
<dbReference type="InterPro" id="IPR028978">
    <property type="entry name" value="Chorismate_lyase_/UTRA_dom_sf"/>
</dbReference>
<evidence type="ECO:0000256" key="2">
    <source>
        <dbReference type="ARBA" id="ARBA00023125"/>
    </source>
</evidence>
<dbReference type="InterPro" id="IPR050679">
    <property type="entry name" value="Bact_HTH_transcr_reg"/>
</dbReference>
<keyword evidence="2" id="KW-0238">DNA-binding</keyword>
<evidence type="ECO:0000256" key="3">
    <source>
        <dbReference type="ARBA" id="ARBA00023163"/>
    </source>
</evidence>
<proteinExistence type="predicted"/>
<dbReference type="PANTHER" id="PTHR44846:SF1">
    <property type="entry name" value="MANNOSYL-D-GLYCERATE TRANSPORT_METABOLISM SYSTEM REPRESSOR MNGR-RELATED"/>
    <property type="match status" value="1"/>
</dbReference>
<dbReference type="PANTHER" id="PTHR44846">
    <property type="entry name" value="MANNOSYL-D-GLYCERATE TRANSPORT/METABOLISM SYSTEM REPRESSOR MNGR-RELATED"/>
    <property type="match status" value="1"/>
</dbReference>
<name>A0A125W3I8_ENTFL</name>
<organism evidence="5 6">
    <name type="scientific">Enterococcus faecalis TX4248</name>
    <dbReference type="NCBI Taxonomy" id="749495"/>
    <lineage>
        <taxon>Bacteria</taxon>
        <taxon>Bacillati</taxon>
        <taxon>Bacillota</taxon>
        <taxon>Bacilli</taxon>
        <taxon>Lactobacillales</taxon>
        <taxon>Enterococcaceae</taxon>
        <taxon>Enterococcus</taxon>
    </lineage>
</organism>
<keyword evidence="1" id="KW-0805">Transcription regulation</keyword>
<evidence type="ECO:0000313" key="5">
    <source>
        <dbReference type="EMBL" id="EFM81959.1"/>
    </source>
</evidence>
<protein>
    <submittedName>
        <fullName evidence="5">UbiC transcription regulator-associated domain protein</fullName>
    </submittedName>
</protein>
<dbReference type="Gene3D" id="3.40.1410.10">
    <property type="entry name" value="Chorismate lyase-like"/>
    <property type="match status" value="1"/>
</dbReference>
<dbReference type="InterPro" id="IPR036388">
    <property type="entry name" value="WH-like_DNA-bd_sf"/>
</dbReference>
<dbReference type="InterPro" id="IPR036390">
    <property type="entry name" value="WH_DNA-bd_sf"/>
</dbReference>
<feature type="domain" description="HTH gntR-type" evidence="4">
    <location>
        <begin position="5"/>
        <end position="73"/>
    </location>
</feature>
<evidence type="ECO:0000259" key="4">
    <source>
        <dbReference type="PROSITE" id="PS50949"/>
    </source>
</evidence>
<dbReference type="GO" id="GO:0003677">
    <property type="term" value="F:DNA binding"/>
    <property type="evidence" value="ECO:0007669"/>
    <property type="project" value="UniProtKB-KW"/>
</dbReference>
<dbReference type="GO" id="GO:0045892">
    <property type="term" value="P:negative regulation of DNA-templated transcription"/>
    <property type="evidence" value="ECO:0007669"/>
    <property type="project" value="TreeGrafter"/>
</dbReference>
<dbReference type="PRINTS" id="PR00035">
    <property type="entry name" value="HTHGNTR"/>
</dbReference>
<dbReference type="SMART" id="SM00345">
    <property type="entry name" value="HTH_GNTR"/>
    <property type="match status" value="1"/>
</dbReference>
<dbReference type="SUPFAM" id="SSF46785">
    <property type="entry name" value="Winged helix' DNA-binding domain"/>
    <property type="match status" value="1"/>
</dbReference>
<comment type="caution">
    <text evidence="5">The sequence shown here is derived from an EMBL/GenBank/DDBJ whole genome shotgun (WGS) entry which is preliminary data.</text>
</comment>
<dbReference type="InterPro" id="IPR011663">
    <property type="entry name" value="UTRA"/>
</dbReference>
<dbReference type="Gene3D" id="1.10.10.10">
    <property type="entry name" value="Winged helix-like DNA-binding domain superfamily/Winged helix DNA-binding domain"/>
    <property type="match status" value="1"/>
</dbReference>
<dbReference type="Pfam" id="PF07702">
    <property type="entry name" value="UTRA"/>
    <property type="match status" value="1"/>
</dbReference>
<dbReference type="SUPFAM" id="SSF64288">
    <property type="entry name" value="Chorismate lyase-like"/>
    <property type="match status" value="1"/>
</dbReference>
<dbReference type="CDD" id="cd07377">
    <property type="entry name" value="WHTH_GntR"/>
    <property type="match status" value="1"/>
</dbReference>
<dbReference type="RefSeq" id="WP_002356983.1">
    <property type="nucleotide sequence ID" value="NZ_GL454475.1"/>
</dbReference>
<dbReference type="SMART" id="SM00866">
    <property type="entry name" value="UTRA"/>
    <property type="match status" value="1"/>
</dbReference>
<evidence type="ECO:0000256" key="1">
    <source>
        <dbReference type="ARBA" id="ARBA00023015"/>
    </source>
</evidence>
<gene>
    <name evidence="5" type="ORF">HMPREF9498_02390</name>
</gene>
<keyword evidence="3" id="KW-0804">Transcription</keyword>
<reference evidence="6" key="1">
    <citation type="submission" date="2010-07" db="EMBL/GenBank/DDBJ databases">
        <authorList>
            <person name="Weinstock G."/>
            <person name="Sodergren E."/>
            <person name="Clifton S."/>
            <person name="Fulton L."/>
            <person name="Fulton B."/>
            <person name="Courtney L."/>
            <person name="Fronick C."/>
            <person name="Harrison M."/>
            <person name="Strong C."/>
            <person name="Farmer C."/>
            <person name="Delahaunty K."/>
            <person name="Markovic C."/>
            <person name="Hall O."/>
            <person name="Minx P."/>
            <person name="Tomlinson C."/>
            <person name="Mitreva M."/>
            <person name="Hou S."/>
            <person name="Chen J."/>
            <person name="Wollam A."/>
            <person name="Pepin K.H."/>
            <person name="Johnson M."/>
            <person name="Bhonagiri V."/>
            <person name="Zhang X."/>
            <person name="Suruliraj S."/>
            <person name="Warren W."/>
            <person name="Chinwalla A."/>
            <person name="Mardis E.R."/>
            <person name="Wilson R.K."/>
        </authorList>
    </citation>
    <scope>NUCLEOTIDE SEQUENCE [LARGE SCALE GENOMIC DNA]</scope>
    <source>
        <strain evidence="6">TX4248</strain>
    </source>
</reference>
<dbReference type="GeneID" id="60894281"/>
<dbReference type="HOGENOM" id="CLU_063236_4_2_9"/>